<evidence type="ECO:0000256" key="1">
    <source>
        <dbReference type="SAM" id="SignalP"/>
    </source>
</evidence>
<organism evidence="2 3">
    <name type="scientific">Polypedilum vanderplanki</name>
    <name type="common">Sleeping chironomid midge</name>
    <dbReference type="NCBI Taxonomy" id="319348"/>
    <lineage>
        <taxon>Eukaryota</taxon>
        <taxon>Metazoa</taxon>
        <taxon>Ecdysozoa</taxon>
        <taxon>Arthropoda</taxon>
        <taxon>Hexapoda</taxon>
        <taxon>Insecta</taxon>
        <taxon>Pterygota</taxon>
        <taxon>Neoptera</taxon>
        <taxon>Endopterygota</taxon>
        <taxon>Diptera</taxon>
        <taxon>Nematocera</taxon>
        <taxon>Chironomoidea</taxon>
        <taxon>Chironomidae</taxon>
        <taxon>Chironominae</taxon>
        <taxon>Polypedilum</taxon>
        <taxon>Polypedilum</taxon>
    </lineage>
</organism>
<keyword evidence="1" id="KW-0732">Signal</keyword>
<comment type="caution">
    <text evidence="2">The sequence shown here is derived from an EMBL/GenBank/DDBJ whole genome shotgun (WGS) entry which is preliminary data.</text>
</comment>
<evidence type="ECO:0000313" key="3">
    <source>
        <dbReference type="Proteomes" id="UP001107558"/>
    </source>
</evidence>
<gene>
    <name evidence="2" type="ORF">PVAND_016473</name>
</gene>
<dbReference type="Proteomes" id="UP001107558">
    <property type="component" value="Chromosome 4"/>
</dbReference>
<keyword evidence="3" id="KW-1185">Reference proteome</keyword>
<reference evidence="2" key="1">
    <citation type="submission" date="2021-03" db="EMBL/GenBank/DDBJ databases">
        <title>Chromosome level genome of the anhydrobiotic midge Polypedilum vanderplanki.</title>
        <authorList>
            <person name="Yoshida Y."/>
            <person name="Kikawada T."/>
            <person name="Gusev O."/>
        </authorList>
    </citation>
    <scope>NUCLEOTIDE SEQUENCE</scope>
    <source>
        <strain evidence="2">NIAS01</strain>
        <tissue evidence="2">Whole body or cell culture</tissue>
    </source>
</reference>
<proteinExistence type="predicted"/>
<name>A0A9J6BG07_POLVA</name>
<sequence length="305" mass="35950">MSTKNIFIILFTIFALTNAKFHVRFLKFECETSNITVESFKCYLRAYNRRNPMVNAEFTLKRKFVNLKFYQKIFHKLQIDSKYKLVTQLDNIDVCKVIKGIGESAFMKEFVKWLESIVPDFFSICSRTGTFHFMNISIPESTFIQAAKFNFRITKIECESSNITVTNYKCYLKAYNRRSPAFNVEMFLAKKTENFKCSLYQFYKLNRDENFKLLLKLENLEACKLLTETSENSFTNQVINWFVSVNNKIPFICNSTGQINMNNLTVPDSPFLKVFPAAYYKLIGNLFHEHDENAFKFTFYVMLTK</sequence>
<feature type="chain" id="PRO_5039890439" evidence="1">
    <location>
        <begin position="20"/>
        <end position="305"/>
    </location>
</feature>
<dbReference type="EMBL" id="JADBJN010000004">
    <property type="protein sequence ID" value="KAG5668535.1"/>
    <property type="molecule type" value="Genomic_DNA"/>
</dbReference>
<feature type="signal peptide" evidence="1">
    <location>
        <begin position="1"/>
        <end position="19"/>
    </location>
</feature>
<protein>
    <submittedName>
        <fullName evidence="2">Uncharacterized protein</fullName>
    </submittedName>
</protein>
<evidence type="ECO:0000313" key="2">
    <source>
        <dbReference type="EMBL" id="KAG5668535.1"/>
    </source>
</evidence>
<accession>A0A9J6BG07</accession>
<dbReference type="AlphaFoldDB" id="A0A9J6BG07"/>
<dbReference type="PANTHER" id="PTHR20898:SF0">
    <property type="entry name" value="DAEDALUS ON 3-RELATED"/>
    <property type="match status" value="1"/>
</dbReference>
<dbReference type="PANTHER" id="PTHR20898">
    <property type="entry name" value="DAEDALUS ON 3-RELATED-RELATED"/>
    <property type="match status" value="1"/>
</dbReference>